<keyword evidence="1" id="KW-0472">Membrane</keyword>
<evidence type="ECO:0000256" key="1">
    <source>
        <dbReference type="SAM" id="Phobius"/>
    </source>
</evidence>
<name>A0A1E4SP62_9ASCO</name>
<dbReference type="EMBL" id="KV453910">
    <property type="protein sequence ID" value="ODV81314.1"/>
    <property type="molecule type" value="Genomic_DNA"/>
</dbReference>
<keyword evidence="3" id="KW-1185">Reference proteome</keyword>
<dbReference type="STRING" id="984487.A0A1E4SP62"/>
<reference evidence="3" key="1">
    <citation type="submission" date="2016-05" db="EMBL/GenBank/DDBJ databases">
        <title>Comparative genomics of biotechnologically important yeasts.</title>
        <authorList>
            <consortium name="DOE Joint Genome Institute"/>
            <person name="Riley R."/>
            <person name="Haridas S."/>
            <person name="Wolfe K.H."/>
            <person name="Lopes M.R."/>
            <person name="Hittinger C.T."/>
            <person name="Goker M."/>
            <person name="Salamov A."/>
            <person name="Wisecaver J."/>
            <person name="Long T.M."/>
            <person name="Aerts A.L."/>
            <person name="Barry K."/>
            <person name="Choi C."/>
            <person name="Clum A."/>
            <person name="Coughlan A.Y."/>
            <person name="Deshpande S."/>
            <person name="Douglass A.P."/>
            <person name="Hanson S.J."/>
            <person name="Klenk H.-P."/>
            <person name="Labutti K."/>
            <person name="Lapidus A."/>
            <person name="Lindquist E."/>
            <person name="Lipzen A."/>
            <person name="Meier-Kolthoff J.P."/>
            <person name="Ohm R.A."/>
            <person name="Otillar R.P."/>
            <person name="Pangilinan J."/>
            <person name="Peng Y."/>
            <person name="Rokas A."/>
            <person name="Rosa C.A."/>
            <person name="Scheuner C."/>
            <person name="Sibirny A.A."/>
            <person name="Slot J.C."/>
            <person name="Stielow J.B."/>
            <person name="Sun H."/>
            <person name="Kurtzman C.P."/>
            <person name="Blackwell M."/>
            <person name="Grigoriev I.V."/>
            <person name="Jeffries T.W."/>
        </authorList>
    </citation>
    <scope>NUCLEOTIDE SEQUENCE [LARGE SCALE GENOMIC DNA]</scope>
    <source>
        <strain evidence="3">NRRL Y-17324</strain>
    </source>
</reference>
<dbReference type="SUPFAM" id="SSF50978">
    <property type="entry name" value="WD40 repeat-like"/>
    <property type="match status" value="1"/>
</dbReference>
<gene>
    <name evidence="2" type="ORF">CANTADRAFT_25499</name>
</gene>
<dbReference type="Proteomes" id="UP000094285">
    <property type="component" value="Unassembled WGS sequence"/>
</dbReference>
<evidence type="ECO:0000313" key="2">
    <source>
        <dbReference type="EMBL" id="ODV81314.1"/>
    </source>
</evidence>
<keyword evidence="1" id="KW-1133">Transmembrane helix</keyword>
<evidence type="ECO:0000313" key="3">
    <source>
        <dbReference type="Proteomes" id="UP000094285"/>
    </source>
</evidence>
<feature type="transmembrane region" description="Helical" evidence="1">
    <location>
        <begin position="258"/>
        <end position="284"/>
    </location>
</feature>
<feature type="transmembrane region" description="Helical" evidence="1">
    <location>
        <begin position="381"/>
        <end position="411"/>
    </location>
</feature>
<dbReference type="OrthoDB" id="1914839at2759"/>
<feature type="transmembrane region" description="Helical" evidence="1">
    <location>
        <begin position="579"/>
        <end position="600"/>
    </location>
</feature>
<organism evidence="2 3">
    <name type="scientific">Suhomyces tanzawaensis NRRL Y-17324</name>
    <dbReference type="NCBI Taxonomy" id="984487"/>
    <lineage>
        <taxon>Eukaryota</taxon>
        <taxon>Fungi</taxon>
        <taxon>Dikarya</taxon>
        <taxon>Ascomycota</taxon>
        <taxon>Saccharomycotina</taxon>
        <taxon>Pichiomycetes</taxon>
        <taxon>Debaryomycetaceae</taxon>
        <taxon>Suhomyces</taxon>
    </lineage>
</organism>
<keyword evidence="1" id="KW-0812">Transmembrane</keyword>
<sequence length="1318" mass="150364">MKSRSLFLHYKQAVISVISFVLSHPRTVILVPTICVFVLSYNVAYDFTIKRINSHLPISIDQHTLFQELELFPAIDSADTLKDVVAGDFSKSPFLQCLTKVSLSEASNGSASDNILSFDFFRQLHKLQHMLVDSYNDSVVIISPLSDWPMNRVRFGDPEISPSIFNIYLIKYLNYDLNNLLTFLYVDRIVKSNHLIKYAKNIHVYLIHNHRVDVAGAIGAFLSSTSSLLQVDEILSTSKQSSIRDFIHYYLYQKKRNFYANLFITSSNFAIFTSIIAFIIFIYISIANEHKIRSSFGLVLGWLVGVFISSAAAVNLTVLFHGYKSWRLIFEPLTAFTKASLLITILIMSSRGLFITISTLSKSESNLADFHRRLYKFYTGFNGFPLIIPSYLFNIGGVSGVYGIGTLILYYNTEGNLYNYFKLRCSKVLEVFFIALTLQALLQLSYIVGIIMIDLKRVDYTTILNNQNIKKLSSDDNLVNANDGVNFFSSFLLQLNKPLHLRPSRTSSPTRYSLGQFFLKVRYSIRSETCSCVMVGISLVVLLGVFIHWSLIIPSNLMNDNHRIVDLGGLNILSNTNNFIYYLEFLSILIFIVASSFIVFRLTGAVTQSANQIMGLKSSIFLVESDFETEKKYLNMIELPGVLREAEIFQRECTGHSLDIIKVKTNSRSSFVVSVGLDHKVLIWSPLSQPVPKPVNIATTVQVNGVEREFWPINHVNISDGGNFIVLMNYKYGIVKCYERKDLNYKWETSLPDDLKELIKNKNFKIVESFFRKRTVPGFLARKIIQKQRELQPIDNDSVAGTPNLSRSARRNSNVSLSSMNGNFPLPLSHGYHKDAETERRLSRDDFIAVLETGYLLTFSCVDGKMKMLDILSLVYPDHTGLHLVSVKKVRTPRINDRIVCQVSNYDIIIGTSINNGWKFKKLQVKEGFYNQEGQKMISGMMSQTNSFGSDNNFTSVYMNNSASKLQNELASKSLSAPPRPLIQVNKPIIAPVEFVGMIVRVKNFTAELIDIQRGYVLKTFNVGHFKPSTFKVAHLEPTHCKFCGCASIQSFSIVYEDYDQPTLIIHTFRIDIKRSKNNICLRVERDPREIRCLGFGAATEHQYWFNNMEGWELTDVNMIIGFRKKGSLNDDNYHAEEDEFEPVITAPKIHSFDSMVENSGLMSLRQRRKPKSSQTKIVPEDGLEEMWDGFIITVFDGKEISYRVPSTENHRIDFLSDRINSVEKYGYKSALMCTSNMMEIFYLGNENLIEDDIYFSGTNATIWSVLEDQTKKNNSNKESDAFKLMQPFNSELLFINKRRKMSERIKGSRVQRLQEGV</sequence>
<feature type="transmembrane region" description="Helical" evidence="1">
    <location>
        <begin position="530"/>
        <end position="552"/>
    </location>
</feature>
<feature type="transmembrane region" description="Helical" evidence="1">
    <location>
        <begin position="296"/>
        <end position="320"/>
    </location>
</feature>
<protein>
    <submittedName>
        <fullName evidence="2">Uncharacterized protein</fullName>
    </submittedName>
</protein>
<feature type="transmembrane region" description="Helical" evidence="1">
    <location>
        <begin position="431"/>
        <end position="453"/>
    </location>
</feature>
<dbReference type="InterPro" id="IPR036322">
    <property type="entry name" value="WD40_repeat_dom_sf"/>
</dbReference>
<accession>A0A1E4SP62</accession>
<dbReference type="RefSeq" id="XP_020066436.1">
    <property type="nucleotide sequence ID" value="XM_020207440.1"/>
</dbReference>
<proteinExistence type="predicted"/>
<dbReference type="GeneID" id="30981577"/>